<dbReference type="Proteomes" id="UP000648187">
    <property type="component" value="Unassembled WGS sequence"/>
</dbReference>
<name>A0A835GGV3_SPOEX</name>
<reference evidence="1" key="1">
    <citation type="submission" date="2020-08" db="EMBL/GenBank/DDBJ databases">
        <title>Spodoptera exigua strain:BAW_Kor-Di-RS1 Genome sequencing and assembly.</title>
        <authorList>
            <person name="Kim J."/>
            <person name="Nam H.Y."/>
            <person name="Kwon M."/>
            <person name="Choi J.H."/>
            <person name="Cho S.R."/>
            <person name="Kim G.-H."/>
        </authorList>
    </citation>
    <scope>NUCLEOTIDE SEQUENCE</scope>
    <source>
        <strain evidence="1">BAW_Kor-Di-RS1</strain>
        <tissue evidence="1">Whole-body</tissue>
    </source>
</reference>
<comment type="caution">
    <text evidence="1">The sequence shown here is derived from an EMBL/GenBank/DDBJ whole genome shotgun (WGS) entry which is preliminary data.</text>
</comment>
<feature type="non-terminal residue" evidence="1">
    <location>
        <position position="1"/>
    </location>
</feature>
<dbReference type="EMBL" id="JACKWZ010000098">
    <property type="protein sequence ID" value="KAF9415994.1"/>
    <property type="molecule type" value="Genomic_DNA"/>
</dbReference>
<accession>A0A835GGV3</accession>
<protein>
    <submittedName>
        <fullName evidence="1">Uncharacterized protein</fullName>
    </submittedName>
</protein>
<evidence type="ECO:0000313" key="2">
    <source>
        <dbReference type="Proteomes" id="UP000648187"/>
    </source>
</evidence>
<sequence>MQVEWRAEYLKTGSTDHSDDTFIVRNTGKRVIRNIEYISEL</sequence>
<organism evidence="1 2">
    <name type="scientific">Spodoptera exigua</name>
    <name type="common">Beet armyworm</name>
    <name type="synonym">Noctua fulgens</name>
    <dbReference type="NCBI Taxonomy" id="7107"/>
    <lineage>
        <taxon>Eukaryota</taxon>
        <taxon>Metazoa</taxon>
        <taxon>Ecdysozoa</taxon>
        <taxon>Arthropoda</taxon>
        <taxon>Hexapoda</taxon>
        <taxon>Insecta</taxon>
        <taxon>Pterygota</taxon>
        <taxon>Neoptera</taxon>
        <taxon>Endopterygota</taxon>
        <taxon>Lepidoptera</taxon>
        <taxon>Glossata</taxon>
        <taxon>Ditrysia</taxon>
        <taxon>Noctuoidea</taxon>
        <taxon>Noctuidae</taxon>
        <taxon>Amphipyrinae</taxon>
        <taxon>Spodoptera</taxon>
    </lineage>
</organism>
<dbReference type="AlphaFoldDB" id="A0A835GGV3"/>
<gene>
    <name evidence="1" type="ORF">HW555_006517</name>
</gene>
<evidence type="ECO:0000313" key="1">
    <source>
        <dbReference type="EMBL" id="KAF9415994.1"/>
    </source>
</evidence>
<proteinExistence type="predicted"/>
<keyword evidence="2" id="KW-1185">Reference proteome</keyword>